<dbReference type="InterPro" id="IPR049732">
    <property type="entry name" value="Smlt3025-like"/>
</dbReference>
<dbReference type="OrthoDB" id="6677179at2"/>
<proteinExistence type="predicted"/>
<keyword evidence="3" id="KW-1185">Reference proteome</keyword>
<evidence type="ECO:0008006" key="4">
    <source>
        <dbReference type="Google" id="ProtNLM"/>
    </source>
</evidence>
<sequence length="276" mass="32229">MVSTLKKTALLCLSLLTMACHQKESAANSPQVEKDPYGQPYYIGNLDGIKMKLGNGISYIDYEICPVWTFDDIDPKCRPKPQRTYDSRFLRFYFTLHYPTDLLLVKYLSDPINHSADKYEAERNDANNQWVTVSVESNKHVQAGYLKDILRNQTIETRLSDKEHLEKVHYINTYEKTTENVYGLQKYKPHPRWIESYGYKDTTDIYVGYNSNGDVSTLITCDDRSPYPNARDCNQWFILSADTHVHIDAKYQFVHLKDWQIIQSKVLKQINHLKVL</sequence>
<accession>A0A1G6GS92</accession>
<dbReference type="EMBL" id="FMYL01000002">
    <property type="protein sequence ID" value="SDB84789.1"/>
    <property type="molecule type" value="Genomic_DNA"/>
</dbReference>
<gene>
    <name evidence="2" type="ORF">SAMN05421733_102110</name>
</gene>
<feature type="signal peptide" evidence="1">
    <location>
        <begin position="1"/>
        <end position="22"/>
    </location>
</feature>
<dbReference type="PROSITE" id="PS51257">
    <property type="entry name" value="PROKAR_LIPOPROTEIN"/>
    <property type="match status" value="1"/>
</dbReference>
<evidence type="ECO:0000313" key="2">
    <source>
        <dbReference type="EMBL" id="SDB84789.1"/>
    </source>
</evidence>
<dbReference type="RefSeq" id="WP_092746804.1">
    <property type="nucleotide sequence ID" value="NZ_FMYL01000002.1"/>
</dbReference>
<dbReference type="CDD" id="cd20897">
    <property type="entry name" value="Smlt3025-like"/>
    <property type="match status" value="1"/>
</dbReference>
<feature type="chain" id="PRO_5017411047" description="Lipoprotein" evidence="1">
    <location>
        <begin position="23"/>
        <end position="276"/>
    </location>
</feature>
<name>A0A1G6GS92_9GAMM</name>
<dbReference type="STRING" id="1219383.SAMN05421733_102110"/>
<keyword evidence="1" id="KW-0732">Signal</keyword>
<evidence type="ECO:0000256" key="1">
    <source>
        <dbReference type="SAM" id="SignalP"/>
    </source>
</evidence>
<evidence type="ECO:0000313" key="3">
    <source>
        <dbReference type="Proteomes" id="UP000242501"/>
    </source>
</evidence>
<organism evidence="2 3">
    <name type="scientific">Acinetobacter boissieri</name>
    <dbReference type="NCBI Taxonomy" id="1219383"/>
    <lineage>
        <taxon>Bacteria</taxon>
        <taxon>Pseudomonadati</taxon>
        <taxon>Pseudomonadota</taxon>
        <taxon>Gammaproteobacteria</taxon>
        <taxon>Moraxellales</taxon>
        <taxon>Moraxellaceae</taxon>
        <taxon>Acinetobacter</taxon>
    </lineage>
</organism>
<protein>
    <recommendedName>
        <fullName evidence="4">Lipoprotein</fullName>
    </recommendedName>
</protein>
<reference evidence="3" key="1">
    <citation type="submission" date="2016-09" db="EMBL/GenBank/DDBJ databases">
        <authorList>
            <person name="Varghese N."/>
            <person name="Submissions S."/>
        </authorList>
    </citation>
    <scope>NUCLEOTIDE SEQUENCE [LARGE SCALE GENOMIC DNA]</scope>
    <source>
        <strain evidence="3">ANC 4422</strain>
    </source>
</reference>
<dbReference type="AlphaFoldDB" id="A0A1G6GS92"/>
<dbReference type="Proteomes" id="UP000242501">
    <property type="component" value="Unassembled WGS sequence"/>
</dbReference>